<evidence type="ECO:0000256" key="2">
    <source>
        <dbReference type="SAM" id="Phobius"/>
    </source>
</evidence>
<evidence type="ECO:0008006" key="5">
    <source>
        <dbReference type="Google" id="ProtNLM"/>
    </source>
</evidence>
<organism evidence="3 4">
    <name type="scientific">Novosphingobium fuchskuhlense</name>
    <dbReference type="NCBI Taxonomy" id="1117702"/>
    <lineage>
        <taxon>Bacteria</taxon>
        <taxon>Pseudomonadati</taxon>
        <taxon>Pseudomonadota</taxon>
        <taxon>Alphaproteobacteria</taxon>
        <taxon>Sphingomonadales</taxon>
        <taxon>Sphingomonadaceae</taxon>
        <taxon>Novosphingobium</taxon>
    </lineage>
</organism>
<feature type="transmembrane region" description="Helical" evidence="2">
    <location>
        <begin position="218"/>
        <end position="244"/>
    </location>
</feature>
<dbReference type="STRING" id="1117702.AQZ52_10215"/>
<sequence length="265" mass="28377">MLLALAGCSEKAPEAPYEAPSVSPKSAPGVAFTYYYDFLLPNTAVASIQEQHASACEKLGPARCRIKGLEFRVGRGEDTRASLDLLLDRDLARSFGKEGVAAVVQAGGQLSSQTITGEDLAPKLAQAAQAAAEAEARLIEIDQRLKQPGLGDRERTQLQEEASTLRRDKSNAKVNTSDAQVQLASTPMHLHYQGIAALAISDNPFAGAIEAMMSSGRMMVWTVLLGLGTAVPWILLLLACLLVWRLPSVRRLIAIVSGTKPPTKE</sequence>
<gene>
    <name evidence="3" type="ORF">AQZ52_10215</name>
</gene>
<dbReference type="Proteomes" id="UP000058012">
    <property type="component" value="Unassembled WGS sequence"/>
</dbReference>
<keyword evidence="2" id="KW-0472">Membrane</keyword>
<keyword evidence="2" id="KW-0812">Transmembrane</keyword>
<reference evidence="3 4" key="1">
    <citation type="submission" date="2015-10" db="EMBL/GenBank/DDBJ databases">
        <title>Draft genome sequence of Novosphingobium fuchskuhlense DSM 25065 isolated from a surface water sample of the southwest basin of Lake Grosse Fuchskuhle.</title>
        <authorList>
            <person name="Ruckert C."/>
            <person name="Winkler A."/>
            <person name="Glaeser J."/>
            <person name="Grossart H.-P."/>
            <person name="Kalinowski J."/>
            <person name="Glaeser S."/>
        </authorList>
    </citation>
    <scope>NUCLEOTIDE SEQUENCE [LARGE SCALE GENOMIC DNA]</scope>
    <source>
        <strain evidence="3 4">FNE08-7</strain>
    </source>
</reference>
<protein>
    <recommendedName>
        <fullName evidence="5">DUF4349 domain-containing protein</fullName>
    </recommendedName>
</protein>
<evidence type="ECO:0000256" key="1">
    <source>
        <dbReference type="SAM" id="Coils"/>
    </source>
</evidence>
<evidence type="ECO:0000313" key="3">
    <source>
        <dbReference type="EMBL" id="KUR71060.1"/>
    </source>
</evidence>
<comment type="caution">
    <text evidence="3">The sequence shown here is derived from an EMBL/GenBank/DDBJ whole genome shotgun (WGS) entry which is preliminary data.</text>
</comment>
<keyword evidence="2" id="KW-1133">Transmembrane helix</keyword>
<evidence type="ECO:0000313" key="4">
    <source>
        <dbReference type="Proteomes" id="UP000058012"/>
    </source>
</evidence>
<name>A0A124JUB6_9SPHN</name>
<keyword evidence="1" id="KW-0175">Coiled coil</keyword>
<dbReference type="AlphaFoldDB" id="A0A124JUB6"/>
<keyword evidence="4" id="KW-1185">Reference proteome</keyword>
<proteinExistence type="predicted"/>
<feature type="coiled-coil region" evidence="1">
    <location>
        <begin position="124"/>
        <end position="175"/>
    </location>
</feature>
<dbReference type="EMBL" id="LLZS01000007">
    <property type="protein sequence ID" value="KUR71060.1"/>
    <property type="molecule type" value="Genomic_DNA"/>
</dbReference>
<accession>A0A124JUB6</accession>